<accession>A0A5A5T832</accession>
<dbReference type="EMBL" id="BIXY01000006">
    <property type="protein sequence ID" value="GCF07129.1"/>
    <property type="molecule type" value="Genomic_DNA"/>
</dbReference>
<feature type="region of interest" description="Disordered" evidence="1">
    <location>
        <begin position="272"/>
        <end position="294"/>
    </location>
</feature>
<dbReference type="InterPro" id="IPR009004">
    <property type="entry name" value="Transposase_Mu_C"/>
</dbReference>
<dbReference type="SUPFAM" id="SSF53098">
    <property type="entry name" value="Ribonuclease H-like"/>
    <property type="match status" value="1"/>
</dbReference>
<dbReference type="InterPro" id="IPR012337">
    <property type="entry name" value="RNaseH-like_sf"/>
</dbReference>
<evidence type="ECO:0000313" key="4">
    <source>
        <dbReference type="Proteomes" id="UP000322530"/>
    </source>
</evidence>
<dbReference type="InterPro" id="IPR036397">
    <property type="entry name" value="RNaseH_sf"/>
</dbReference>
<name>A0A5A5T832_9CHLR</name>
<dbReference type="PANTHER" id="PTHR35004">
    <property type="entry name" value="TRANSPOSASE RV3428C-RELATED"/>
    <property type="match status" value="1"/>
</dbReference>
<comment type="caution">
    <text evidence="3">The sequence shown here is derived from an EMBL/GenBank/DDBJ whole genome shotgun (WGS) entry which is preliminary data.</text>
</comment>
<keyword evidence="4" id="KW-1185">Reference proteome</keyword>
<dbReference type="InterPro" id="IPR015378">
    <property type="entry name" value="Transposase-like_Mu_C"/>
</dbReference>
<dbReference type="GO" id="GO:0015074">
    <property type="term" value="P:DNA integration"/>
    <property type="evidence" value="ECO:0007669"/>
    <property type="project" value="InterPro"/>
</dbReference>
<evidence type="ECO:0000256" key="1">
    <source>
        <dbReference type="SAM" id="MobiDB-lite"/>
    </source>
</evidence>
<dbReference type="InterPro" id="IPR001584">
    <property type="entry name" value="Integrase_cat-core"/>
</dbReference>
<dbReference type="Gene3D" id="2.30.30.130">
    <property type="entry name" value="Transposase, Mu, C-terminal"/>
    <property type="match status" value="1"/>
</dbReference>
<dbReference type="Gene3D" id="3.30.420.10">
    <property type="entry name" value="Ribonuclease H-like superfamily/Ribonuclease H"/>
    <property type="match status" value="1"/>
</dbReference>
<dbReference type="PANTHER" id="PTHR35004:SF6">
    <property type="entry name" value="TRANSPOSASE"/>
    <property type="match status" value="1"/>
</dbReference>
<organism evidence="3 4">
    <name type="scientific">Dictyobacter arantiisoli</name>
    <dbReference type="NCBI Taxonomy" id="2014874"/>
    <lineage>
        <taxon>Bacteria</taxon>
        <taxon>Bacillati</taxon>
        <taxon>Chloroflexota</taxon>
        <taxon>Ktedonobacteria</taxon>
        <taxon>Ktedonobacterales</taxon>
        <taxon>Dictyobacteraceae</taxon>
        <taxon>Dictyobacter</taxon>
    </lineage>
</organism>
<gene>
    <name evidence="3" type="ORF">KDI_06930</name>
</gene>
<evidence type="ECO:0000313" key="3">
    <source>
        <dbReference type="EMBL" id="GCF07129.1"/>
    </source>
</evidence>
<proteinExistence type="predicted"/>
<sequence length="294" mass="33746">MIVGYRFSFQASTALTTALALRHAICSKEDPRWHAYGIPSVFYTDHGSDFTSKHMEQVAADLPMELIFSQVSIPRGRGKVERFFRSVEQLLLQDLPGYAPKGSTGAKATLTLPAFEQRFRTWLLEDYHTRVHIETKCKPQERWEAGGFLPRTPKSLEQLDLLLLTVAKTRRVQQDGIRFQGYRYIDPTLAGYVKEEVVIRYDPADLAIIRVFHQERFVCRAICQELSGQMVSLKEIEKARSLRRKQVRAELSTRAAMVDRFLEIHHEPTPELMMPVAPPAPSTSRPSLKRYIND</sequence>
<dbReference type="SUPFAM" id="SSF50610">
    <property type="entry name" value="mu transposase, C-terminal domain"/>
    <property type="match status" value="1"/>
</dbReference>
<reference evidence="3 4" key="1">
    <citation type="submission" date="2019-01" db="EMBL/GenBank/DDBJ databases">
        <title>Draft genome sequence of Dictyobacter sp. Uno17.</title>
        <authorList>
            <person name="Wang C.M."/>
            <person name="Zheng Y."/>
            <person name="Sakai Y."/>
            <person name="Abe K."/>
            <person name="Yokota A."/>
            <person name="Yabe S."/>
        </authorList>
    </citation>
    <scope>NUCLEOTIDE SEQUENCE [LARGE SCALE GENOMIC DNA]</scope>
    <source>
        <strain evidence="3 4">Uno17</strain>
    </source>
</reference>
<dbReference type="Pfam" id="PF09299">
    <property type="entry name" value="Mu-transpos_C"/>
    <property type="match status" value="1"/>
</dbReference>
<dbReference type="PROSITE" id="PS50994">
    <property type="entry name" value="INTEGRASE"/>
    <property type="match status" value="1"/>
</dbReference>
<protein>
    <recommendedName>
        <fullName evidence="2">Integrase catalytic domain-containing protein</fullName>
    </recommendedName>
</protein>
<dbReference type="GO" id="GO:0003676">
    <property type="term" value="F:nucleic acid binding"/>
    <property type="evidence" value="ECO:0007669"/>
    <property type="project" value="InterPro"/>
</dbReference>
<dbReference type="AlphaFoldDB" id="A0A5A5T832"/>
<dbReference type="Proteomes" id="UP000322530">
    <property type="component" value="Unassembled WGS sequence"/>
</dbReference>
<feature type="domain" description="Integrase catalytic" evidence="2">
    <location>
        <begin position="1"/>
        <end position="147"/>
    </location>
</feature>
<evidence type="ECO:0000259" key="2">
    <source>
        <dbReference type="PROSITE" id="PS50994"/>
    </source>
</evidence>